<evidence type="ECO:0000313" key="3">
    <source>
        <dbReference type="Proteomes" id="UP001629367"/>
    </source>
</evidence>
<keyword evidence="3" id="KW-1185">Reference proteome</keyword>
<gene>
    <name evidence="2" type="ORF">PQQ68_13015</name>
</gene>
<keyword evidence="1" id="KW-0732">Signal</keyword>
<name>A0ABW9D729_9BURK</name>
<sequence length="171" mass="17653">MGYRTRIALVSVVVIMPLPAFATLGGNMSSIVADQTQLQASTQQSTSSAIRANASSAANTTNAPTVLPAGVSVQQLTQTDGTVIKEFLSNGSVFGIAWRGPTPPNLRQLLGNYFPAYAAGIQSANQNGERGPIAFQAAGMVVSTGGHMNSFFGQAFLPALLPQGVTAQAIQ</sequence>
<dbReference type="EMBL" id="JAQQBZ010000007">
    <property type="protein sequence ID" value="MFM0593943.1"/>
    <property type="molecule type" value="Genomic_DNA"/>
</dbReference>
<reference evidence="2 3" key="1">
    <citation type="journal article" date="2024" name="Chem. Sci.">
        <title>Discovery of megapolipeptins by genome mining of a Burkholderiales bacteria collection.</title>
        <authorList>
            <person name="Paulo B.S."/>
            <person name="Recchia M.J.J."/>
            <person name="Lee S."/>
            <person name="Fergusson C.H."/>
            <person name="Romanowski S.B."/>
            <person name="Hernandez A."/>
            <person name="Krull N."/>
            <person name="Liu D.Y."/>
            <person name="Cavanagh H."/>
            <person name="Bos A."/>
            <person name="Gray C.A."/>
            <person name="Murphy B.T."/>
            <person name="Linington R.G."/>
            <person name="Eustaquio A.S."/>
        </authorList>
    </citation>
    <scope>NUCLEOTIDE SEQUENCE [LARGE SCALE GENOMIC DNA]</scope>
    <source>
        <strain evidence="2 3">RL17-335-BIF-A</strain>
    </source>
</reference>
<dbReference type="Proteomes" id="UP001629367">
    <property type="component" value="Unassembled WGS sequence"/>
</dbReference>
<evidence type="ECO:0000313" key="2">
    <source>
        <dbReference type="EMBL" id="MFM0593943.1"/>
    </source>
</evidence>
<accession>A0ABW9D729</accession>
<dbReference type="InterPro" id="IPR021267">
    <property type="entry name" value="DUF2844"/>
</dbReference>
<evidence type="ECO:0000256" key="1">
    <source>
        <dbReference type="SAM" id="SignalP"/>
    </source>
</evidence>
<feature type="chain" id="PRO_5046442204" evidence="1">
    <location>
        <begin position="23"/>
        <end position="171"/>
    </location>
</feature>
<proteinExistence type="predicted"/>
<organism evidence="2 3">
    <name type="scientific">Paraburkholderia dilworthii</name>
    <dbReference type="NCBI Taxonomy" id="948106"/>
    <lineage>
        <taxon>Bacteria</taxon>
        <taxon>Pseudomonadati</taxon>
        <taxon>Pseudomonadota</taxon>
        <taxon>Betaproteobacteria</taxon>
        <taxon>Burkholderiales</taxon>
        <taxon>Burkholderiaceae</taxon>
        <taxon>Paraburkholderia</taxon>
    </lineage>
</organism>
<feature type="signal peptide" evidence="1">
    <location>
        <begin position="1"/>
        <end position="22"/>
    </location>
</feature>
<protein>
    <submittedName>
        <fullName evidence="2">DUF2844 domain-containing protein</fullName>
    </submittedName>
</protein>
<comment type="caution">
    <text evidence="2">The sequence shown here is derived from an EMBL/GenBank/DDBJ whole genome shotgun (WGS) entry which is preliminary data.</text>
</comment>
<dbReference type="Pfam" id="PF11005">
    <property type="entry name" value="DUF2844"/>
    <property type="match status" value="1"/>
</dbReference>
<dbReference type="RefSeq" id="WP_184000854.1">
    <property type="nucleotide sequence ID" value="NZ_JAQQBZ010000007.1"/>
</dbReference>